<dbReference type="RefSeq" id="WP_068541832.1">
    <property type="nucleotide sequence ID" value="NZ_LSFI01000019.1"/>
</dbReference>
<proteinExistence type="predicted"/>
<organism evidence="2 3">
    <name type="scientific">Thermodesulfatator autotrophicus</name>
    <dbReference type="NCBI Taxonomy" id="1795632"/>
    <lineage>
        <taxon>Bacteria</taxon>
        <taxon>Pseudomonadati</taxon>
        <taxon>Thermodesulfobacteriota</taxon>
        <taxon>Thermodesulfobacteria</taxon>
        <taxon>Thermodesulfobacteriales</taxon>
        <taxon>Thermodesulfatatoraceae</taxon>
        <taxon>Thermodesulfatator</taxon>
    </lineage>
</organism>
<feature type="signal peptide" evidence="1">
    <location>
        <begin position="1"/>
        <end position="20"/>
    </location>
</feature>
<evidence type="ECO:0008006" key="4">
    <source>
        <dbReference type="Google" id="ProtNLM"/>
    </source>
</evidence>
<keyword evidence="1" id="KW-0732">Signal</keyword>
<feature type="chain" id="PRO_5008060228" description="Cyclic nucleotide-binding domain-containing protein" evidence="1">
    <location>
        <begin position="21"/>
        <end position="528"/>
    </location>
</feature>
<dbReference type="AlphaFoldDB" id="A0A177E9X6"/>
<protein>
    <recommendedName>
        <fullName evidence="4">Cyclic nucleotide-binding domain-containing protein</fullName>
    </recommendedName>
</protein>
<dbReference type="OrthoDB" id="9813582at2"/>
<evidence type="ECO:0000313" key="2">
    <source>
        <dbReference type="EMBL" id="OAG27809.1"/>
    </source>
</evidence>
<comment type="caution">
    <text evidence="2">The sequence shown here is derived from an EMBL/GenBank/DDBJ whole genome shotgun (WGS) entry which is preliminary data.</text>
</comment>
<keyword evidence="3" id="KW-1185">Reference proteome</keyword>
<accession>A0A177E9X6</accession>
<dbReference type="Proteomes" id="UP000076964">
    <property type="component" value="Unassembled WGS sequence"/>
</dbReference>
<name>A0A177E9X6_9BACT</name>
<reference evidence="2 3" key="1">
    <citation type="submission" date="2016-02" db="EMBL/GenBank/DDBJ databases">
        <title>Draft genome sequence of Thermodesulfatator sp. S606.</title>
        <authorList>
            <person name="Lai Q."/>
            <person name="Cao J."/>
            <person name="Dupont S."/>
            <person name="Shao Z."/>
            <person name="Jebbar M."/>
            <person name="Alain K."/>
        </authorList>
    </citation>
    <scope>NUCLEOTIDE SEQUENCE [LARGE SCALE GENOMIC DNA]</scope>
    <source>
        <strain evidence="2 3">S606</strain>
    </source>
</reference>
<sequence>MKKFFILLIGILAFARFSLAAPPIDQLFKDFPPLSGKIIVQQGQFYLNLGANQGLKIGEWWLVYQPGKPIIDPDTGKVLGYQEKPVARAQVVQVFPAYAVLKVFCFSPGCAVSTGARAERLAGVPAFFFDLTGKAFPVYERLRATYPKLNWQPYQQITSREMIPAGKERVLFVAENGLLYFYSNDHILGVYSLSEQRVFQRPGFGPQARPYKLVGRLREIVYHLDVAPMGQALFLASLTKKKIYFQRLKGREHFVYEYKGFGDLVNFSIGPNGLIAINIFDGKRVKSRLIKFTGASFLKVTKDSPYILRFFDFNLDGVKETLIGQSFDDEEFYGPGVYVFTIEGESLKRKNRLDVPSGFRIFGAFWADLNLDRQLETGFFNVGRKLVIYQGKKKVWSSNIKFGAGVQYVFMDNPEPEIKTPKKVLIWPNPWVTLWQGWPRVFIPYNEYGLLGGILSGAKRSTVAVLFYTREGYQFFLWKESFQGTTQAVFSYKDSVYIAVVEGDFFKGEGETKIFKVPLPQLMRDLSY</sequence>
<dbReference type="EMBL" id="LSFI01000019">
    <property type="protein sequence ID" value="OAG27809.1"/>
    <property type="molecule type" value="Genomic_DNA"/>
</dbReference>
<gene>
    <name evidence="2" type="ORF">TH606_05055</name>
</gene>
<evidence type="ECO:0000256" key="1">
    <source>
        <dbReference type="SAM" id="SignalP"/>
    </source>
</evidence>
<dbReference type="STRING" id="1795632.TH606_05055"/>
<evidence type="ECO:0000313" key="3">
    <source>
        <dbReference type="Proteomes" id="UP000076964"/>
    </source>
</evidence>